<name>A0ABP7N4I9_9GAMM</name>
<keyword evidence="1" id="KW-0732">Signal</keyword>
<feature type="domain" description="AB hydrolase-1" evidence="2">
    <location>
        <begin position="87"/>
        <end position="188"/>
    </location>
</feature>
<accession>A0ABP7N4I9</accession>
<dbReference type="SUPFAM" id="SSF53474">
    <property type="entry name" value="alpha/beta-Hydrolases"/>
    <property type="match status" value="1"/>
</dbReference>
<evidence type="ECO:0000313" key="4">
    <source>
        <dbReference type="Proteomes" id="UP001501565"/>
    </source>
</evidence>
<evidence type="ECO:0000259" key="2">
    <source>
        <dbReference type="Pfam" id="PF00561"/>
    </source>
</evidence>
<protein>
    <submittedName>
        <fullName evidence="3">Triacylglycerol lipase</fullName>
    </submittedName>
</protein>
<dbReference type="InterPro" id="IPR029058">
    <property type="entry name" value="AB_hydrolase_fold"/>
</dbReference>
<evidence type="ECO:0000313" key="3">
    <source>
        <dbReference type="EMBL" id="GAA3936953.1"/>
    </source>
</evidence>
<reference evidence="4" key="1">
    <citation type="journal article" date="2019" name="Int. J. Syst. Evol. Microbiol.">
        <title>The Global Catalogue of Microorganisms (GCM) 10K type strain sequencing project: providing services to taxonomists for standard genome sequencing and annotation.</title>
        <authorList>
            <consortium name="The Broad Institute Genomics Platform"/>
            <consortium name="The Broad Institute Genome Sequencing Center for Infectious Disease"/>
            <person name="Wu L."/>
            <person name="Ma J."/>
        </authorList>
    </citation>
    <scope>NUCLEOTIDE SEQUENCE [LARGE SCALE GENOMIC DNA]</scope>
    <source>
        <strain evidence="4">JCM 17551</strain>
    </source>
</reference>
<organism evidence="3 4">
    <name type="scientific">Litoribacillus peritrichatus</name>
    <dbReference type="NCBI Taxonomy" id="718191"/>
    <lineage>
        <taxon>Bacteria</taxon>
        <taxon>Pseudomonadati</taxon>
        <taxon>Pseudomonadota</taxon>
        <taxon>Gammaproteobacteria</taxon>
        <taxon>Oceanospirillales</taxon>
        <taxon>Oceanospirillaceae</taxon>
        <taxon>Litoribacillus</taxon>
    </lineage>
</organism>
<comment type="caution">
    <text evidence="3">The sequence shown here is derived from an EMBL/GenBank/DDBJ whole genome shotgun (WGS) entry which is preliminary data.</text>
</comment>
<dbReference type="RefSeq" id="WP_344800072.1">
    <property type="nucleotide sequence ID" value="NZ_BAABBN010000012.1"/>
</dbReference>
<feature type="signal peptide" evidence="1">
    <location>
        <begin position="1"/>
        <end position="29"/>
    </location>
</feature>
<gene>
    <name evidence="3" type="ORF">GCM10022277_36670</name>
</gene>
<dbReference type="EMBL" id="BAABBN010000012">
    <property type="protein sequence ID" value="GAA3936953.1"/>
    <property type="molecule type" value="Genomic_DNA"/>
</dbReference>
<dbReference type="Proteomes" id="UP001501565">
    <property type="component" value="Unassembled WGS sequence"/>
</dbReference>
<dbReference type="Gene3D" id="3.40.50.1820">
    <property type="entry name" value="alpha/beta hydrolase"/>
    <property type="match status" value="1"/>
</dbReference>
<keyword evidence="4" id="KW-1185">Reference proteome</keyword>
<proteinExistence type="predicted"/>
<sequence length="367" mass="40146">MTIKKSLLAAAGSLAFALTTLSASTTVQAEAHSDYVPYQSSPSKPSNNCRWYQAWCNTKYGINYTQYLIEKAQVDSKNYANRYNTKYPIVLVHGVSGFDKMLGVVEYFQGIPSALRSGNAVVYTPNLTAWDDAYSRGEQLLDYIENTVIPETGATQVHLVGHSLGSPTSRYVAGVNPDIVASVTSINGINFGSGFADWGIEEIVGTPLQGPAEGLLNLMGNVIDALAGNPEYSNDALESIKFMSTEGALAFTEQFPDGEPTSYCGQGPSYVNGVHYYSWGSTGTFTNLLDVSDPLLALFDQLGYYNGEKTDGVVAKCSQHWGQNIRDDYRMNHLDATNMMFGLHNLFETNPKTLYKNHASRFRGMSL</sequence>
<dbReference type="Pfam" id="PF00561">
    <property type="entry name" value="Abhydrolase_1"/>
    <property type="match status" value="1"/>
</dbReference>
<evidence type="ECO:0000256" key="1">
    <source>
        <dbReference type="SAM" id="SignalP"/>
    </source>
</evidence>
<feature type="chain" id="PRO_5046806692" evidence="1">
    <location>
        <begin position="30"/>
        <end position="367"/>
    </location>
</feature>
<dbReference type="InterPro" id="IPR000073">
    <property type="entry name" value="AB_hydrolase_1"/>
</dbReference>